<dbReference type="InterPro" id="IPR010064">
    <property type="entry name" value="HK97-gp10_tail"/>
</dbReference>
<protein>
    <recommendedName>
        <fullName evidence="2">HK97 gp10 family phage protein</fullName>
    </recommendedName>
</protein>
<dbReference type="AlphaFoldDB" id="A0A0F9DVV9"/>
<dbReference type="NCBIfam" id="TIGR01725">
    <property type="entry name" value="phge_HK97_gp10"/>
    <property type="match status" value="1"/>
</dbReference>
<comment type="caution">
    <text evidence="1">The sequence shown here is derived from an EMBL/GenBank/DDBJ whole genome shotgun (WGS) entry which is preliminary data.</text>
</comment>
<evidence type="ECO:0000313" key="1">
    <source>
        <dbReference type="EMBL" id="KKL21831.1"/>
    </source>
</evidence>
<organism evidence="1">
    <name type="scientific">marine sediment metagenome</name>
    <dbReference type="NCBI Taxonomy" id="412755"/>
    <lineage>
        <taxon>unclassified sequences</taxon>
        <taxon>metagenomes</taxon>
        <taxon>ecological metagenomes</taxon>
    </lineage>
</organism>
<dbReference type="EMBL" id="LAZR01037583">
    <property type="protein sequence ID" value="KKL21831.1"/>
    <property type="molecule type" value="Genomic_DNA"/>
</dbReference>
<proteinExistence type="predicted"/>
<gene>
    <name evidence="1" type="ORF">LCGC14_2441490</name>
</gene>
<name>A0A0F9DVV9_9ZZZZ</name>
<reference evidence="1" key="1">
    <citation type="journal article" date="2015" name="Nature">
        <title>Complex archaea that bridge the gap between prokaryotes and eukaryotes.</title>
        <authorList>
            <person name="Spang A."/>
            <person name="Saw J.H."/>
            <person name="Jorgensen S.L."/>
            <person name="Zaremba-Niedzwiedzka K."/>
            <person name="Martijn J."/>
            <person name="Lind A.E."/>
            <person name="van Eijk R."/>
            <person name="Schleper C."/>
            <person name="Guy L."/>
            <person name="Ettema T.J."/>
        </authorList>
    </citation>
    <scope>NUCLEOTIDE SEQUENCE</scope>
</reference>
<evidence type="ECO:0008006" key="2">
    <source>
        <dbReference type="Google" id="ProtNLM"/>
    </source>
</evidence>
<sequence length="146" mass="15873">MAGGFSILLRTSGIKGTEKFFSRAEHEIKNETKGRLKKAAALLADRARKKTHSKRVRKAISFDVEVKSPTNWKATIGPDSKKAFFAHFLEFGTRHSRAFPFMKPALDDTEDEIVEIVGVPPVLAGGGGRAFSRGNLAAAGGTFLAR</sequence>
<accession>A0A0F9DVV9</accession>